<dbReference type="InterPro" id="IPR007833">
    <property type="entry name" value="Capsule_polysaccharide_synth"/>
</dbReference>
<dbReference type="Pfam" id="PF05159">
    <property type="entry name" value="Capsule_synth"/>
    <property type="match status" value="1"/>
</dbReference>
<protein>
    <submittedName>
        <fullName evidence="2">Capsular polysaccharide export protein</fullName>
    </submittedName>
    <submittedName>
        <fullName evidence="1">Capsule polysaccharide transporter</fullName>
    </submittedName>
</protein>
<accession>A0AAJ4RBM1</accession>
<evidence type="ECO:0000313" key="1">
    <source>
        <dbReference type="EMBL" id="QCI29085.1"/>
    </source>
</evidence>
<proteinExistence type="predicted"/>
<dbReference type="Proteomes" id="UP000298805">
    <property type="component" value="Chromosome"/>
</dbReference>
<dbReference type="AlphaFoldDB" id="A0AAJ4RBM1"/>
<evidence type="ECO:0000313" key="2">
    <source>
        <dbReference type="EMBL" id="ROR39094.1"/>
    </source>
</evidence>
<reference evidence="4" key="1">
    <citation type="submission" date="2018-03" db="EMBL/GenBank/DDBJ databases">
        <title>A comparative analysis of the Nautiliaceae.</title>
        <authorList>
            <person name="Grosche A."/>
            <person name="Smedile F."/>
            <person name="Vetriani C."/>
        </authorList>
    </citation>
    <scope>NUCLEOTIDE SEQUENCE [LARGE SCALE GENOMIC DNA]</scope>
    <source>
        <strain evidence="4">TB6</strain>
    </source>
</reference>
<dbReference type="EMBL" id="RJVK01000004">
    <property type="protein sequence ID" value="ROR39094.1"/>
    <property type="molecule type" value="Genomic_DNA"/>
</dbReference>
<dbReference type="Proteomes" id="UP000272781">
    <property type="component" value="Unassembled WGS sequence"/>
</dbReference>
<dbReference type="GO" id="GO:0015774">
    <property type="term" value="P:polysaccharide transport"/>
    <property type="evidence" value="ECO:0007669"/>
    <property type="project" value="InterPro"/>
</dbReference>
<dbReference type="InterPro" id="IPR043148">
    <property type="entry name" value="TagF_C"/>
</dbReference>
<organism evidence="2 3">
    <name type="scientific">Caminibacter pacificus</name>
    <dbReference type="NCBI Taxonomy" id="1424653"/>
    <lineage>
        <taxon>Bacteria</taxon>
        <taxon>Pseudomonadati</taxon>
        <taxon>Campylobacterota</taxon>
        <taxon>Epsilonproteobacteria</taxon>
        <taxon>Nautiliales</taxon>
        <taxon>Nautiliaceae</taxon>
        <taxon>Caminibacter</taxon>
    </lineage>
</organism>
<evidence type="ECO:0000313" key="4">
    <source>
        <dbReference type="Proteomes" id="UP000298805"/>
    </source>
</evidence>
<evidence type="ECO:0000313" key="3">
    <source>
        <dbReference type="Proteomes" id="UP000272781"/>
    </source>
</evidence>
<dbReference type="GO" id="GO:0000271">
    <property type="term" value="P:polysaccharide biosynthetic process"/>
    <property type="evidence" value="ECO:0007669"/>
    <property type="project" value="InterPro"/>
</dbReference>
<dbReference type="RefSeq" id="WP_123352973.1">
    <property type="nucleotide sequence ID" value="NZ_CP027432.2"/>
</dbReference>
<reference evidence="1" key="3">
    <citation type="submission" date="2019-06" db="EMBL/GenBank/DDBJ databases">
        <title>A comparative analysis of the Nautiliaceae.</title>
        <authorList>
            <person name="Grosche A."/>
            <person name="Smedile F."/>
            <person name="Vetriani C."/>
        </authorList>
    </citation>
    <scope>NUCLEOTIDE SEQUENCE</scope>
    <source>
        <strain evidence="1">TB6</strain>
    </source>
</reference>
<keyword evidence="4" id="KW-1185">Reference proteome</keyword>
<name>A0AAJ4RBM1_9BACT</name>
<sequence length="326" mass="37730">MFYSTSIRLINRRAKNYKKYQPVVYVPPFFKHIVPAFDKNAVFLGWGYKKSGLEAMEMPKWLLLEDGFIRSVGLGVEGYPAFSVVEDDAGMHYDASKETRIERILKTYDFKNNEKLLQTARDAIELIKKYKISKYNLSPLILPEKVKKSKKKKVLIIAQTAGDNSLVYGRAYEFEPKDIILSALEENEGADVFVKVHPDVLTGKRQSSIDIDLAKKYCKVITENTNPVMLLEEFDKVYTQTSQMGFEAAFLGKEVVTFGMPFYAGWGITQDKLTNERRQRKLTPLEVFAAAYILYSNYYNPYEKRECEIIETIEEIKHQRDKLLKE</sequence>
<dbReference type="EMBL" id="CP027432">
    <property type="protein sequence ID" value="QCI29085.1"/>
    <property type="molecule type" value="Genomic_DNA"/>
</dbReference>
<dbReference type="CDD" id="cd16440">
    <property type="entry name" value="beta_Kdo_transferase_KpsC_1"/>
    <property type="match status" value="1"/>
</dbReference>
<reference evidence="2 3" key="2">
    <citation type="submission" date="2018-11" db="EMBL/GenBank/DDBJ databases">
        <title>Genomic Encyclopedia of Type Strains, Phase IV (KMG-IV): sequencing the most valuable type-strain genomes for metagenomic binning, comparative biology and taxonomic classification.</title>
        <authorList>
            <person name="Goeker M."/>
        </authorList>
    </citation>
    <scope>NUCLEOTIDE SEQUENCE [LARGE SCALE GENOMIC DNA]</scope>
    <source>
        <strain evidence="2 3">DSM 27783</strain>
    </source>
</reference>
<dbReference type="Gene3D" id="3.40.50.12580">
    <property type="match status" value="1"/>
</dbReference>
<gene>
    <name evidence="1" type="ORF">C6V80_08970</name>
    <name evidence="2" type="ORF">EDC58_1592</name>
</gene>